<dbReference type="GeneID" id="80539257"/>
<sequence length="237" mass="26957">MSAYDAFLVELFQYTGKDTLKDLSYEDLSRATNKVCKQIYGAKPSEDQKKEQANIKRKVKMEWKKENETDEGVIKTSMYEEKAAEVTEEQVEALEGALRYSGSETDLKAEKAVEELREIVEQKKEEDCVVQEPTEAEEERLDELIRRDRRERETAAAEKETAEEEHIERPAHFGGFDFSPVCEQAAAKESELMRLAVENSVLHLANAKLHGLIDGLCIGSSIVLSGLLVIMLMYKFI</sequence>
<feature type="region of interest" description="Disordered" evidence="1">
    <location>
        <begin position="127"/>
        <end position="167"/>
    </location>
</feature>
<evidence type="ECO:0000313" key="3">
    <source>
        <dbReference type="EMBL" id="QKE44403.1"/>
    </source>
</evidence>
<evidence type="ECO:0000256" key="1">
    <source>
        <dbReference type="SAM" id="MobiDB-lite"/>
    </source>
</evidence>
<dbReference type="RefSeq" id="YP_010800650.1">
    <property type="nucleotide sequence ID" value="NC_076895.1"/>
</dbReference>
<evidence type="ECO:0000256" key="2">
    <source>
        <dbReference type="SAM" id="Phobius"/>
    </source>
</evidence>
<evidence type="ECO:0000313" key="4">
    <source>
        <dbReference type="Proteomes" id="UP000830293"/>
    </source>
</evidence>
<keyword evidence="4" id="KW-1185">Reference proteome</keyword>
<keyword evidence="2" id="KW-0472">Membrane</keyword>
<organism evidence="3 4">
    <name type="scientific">Yaravirus sp. 'brasiliensis'</name>
    <dbReference type="NCBI Taxonomy" id="2739681"/>
    <lineage>
        <taxon>Viruses</taxon>
        <taxon>Varidnaviria</taxon>
        <taxon>Bamfordvirae</taxon>
        <taxon>Nucleocytoviricota</taxon>
        <taxon>Mriyaviricetes</taxon>
        <taxon>Yaraviridae</taxon>
        <taxon>Yaravirus</taxon>
        <taxon>Yaravirus brasiliense</taxon>
    </lineage>
</organism>
<protein>
    <submittedName>
        <fullName evidence="3">Uncharacterized protein</fullName>
    </submittedName>
</protein>
<dbReference type="KEGG" id="vg:80539257"/>
<proteinExistence type="predicted"/>
<accession>A0AAE7B616</accession>
<dbReference type="Proteomes" id="UP000830293">
    <property type="component" value="Segment"/>
</dbReference>
<feature type="transmembrane region" description="Helical" evidence="2">
    <location>
        <begin position="212"/>
        <end position="234"/>
    </location>
</feature>
<feature type="compositionally biased region" description="Basic and acidic residues" evidence="1">
    <location>
        <begin position="142"/>
        <end position="167"/>
    </location>
</feature>
<reference evidence="3" key="1">
    <citation type="submission" date="2020-04" db="EMBL/GenBank/DDBJ databases">
        <title>A mysterious 80 nm amoeba virus with a near complete 'ORFan genome' challenges the classification of DNA viruses.</title>
        <authorList>
            <person name="Boratto P.V.M."/>
            <person name="Oliveira G.P."/>
            <person name="Machado T.B."/>
            <person name="Andrade A.C.S.P."/>
            <person name="Baudoin J.P."/>
            <person name="Klose T."/>
            <person name="Azza S."/>
            <person name="Decloquement P."/>
            <person name="Chabriere E."/>
            <person name="Colson P."/>
            <person name="Levasseur A."/>
            <person name="La Scola B."/>
            <person name="Abrahao J.S."/>
        </authorList>
    </citation>
    <scope>NUCLEOTIDE SEQUENCE</scope>
    <source>
        <strain evidence="3">BHMG</strain>
    </source>
</reference>
<dbReference type="EMBL" id="MT293574">
    <property type="protein sequence ID" value="QKE44403.1"/>
    <property type="molecule type" value="Genomic_DNA"/>
</dbReference>
<keyword evidence="2" id="KW-1133">Transmembrane helix</keyword>
<name>A0AAE7B616_9VIRU</name>
<keyword evidence="2" id="KW-0812">Transmembrane</keyword>